<sequence>EGTYELGDFALQSGVVLPNAKLSYASHGTLNDAHDNVIVYPTWATGRHSANEVFVGPGRALDPERYFIVIPDMFTNGLSTSPSNCDPPYDGPRFPLVTAYDNVRAQHRLLTEHFGVARVQLAIGFSMSGQQAFHWGAHYPDLVERICSICGSAKTSTHNWVYVSAVRAVMESVDGWNDGECRKWPPRLLRAVMRIAMTMLFSQDWYRAGGFGLAGASSAEEFITGGEALLADWVPMDFYHQLETWLSADVSANSTFNGDLDKALGAIRLRALVMPCDTDMYFRVEDNELEVAKMPNAELRVIHSVWGHAAGFPGQNPDDDMVIDGVVKEFLDG</sequence>
<dbReference type="AlphaFoldDB" id="A0A382IMZ0"/>
<dbReference type="EMBL" id="UINC01068356">
    <property type="protein sequence ID" value="SVC00928.1"/>
    <property type="molecule type" value="Genomic_DNA"/>
</dbReference>
<organism evidence="2">
    <name type="scientific">marine metagenome</name>
    <dbReference type="NCBI Taxonomy" id="408172"/>
    <lineage>
        <taxon>unclassified sequences</taxon>
        <taxon>metagenomes</taxon>
        <taxon>ecological metagenomes</taxon>
    </lineage>
</organism>
<dbReference type="PANTHER" id="PTHR32268:SF15">
    <property type="entry name" value="HOMOSERINE ACETYLTRANSFERASE FAMILY PROTEIN (AFU_ORTHOLOGUE AFUA_1G15350)"/>
    <property type="match status" value="1"/>
</dbReference>
<gene>
    <name evidence="2" type="ORF">METZ01_LOCUS253782</name>
</gene>
<feature type="domain" description="AB hydrolase-1" evidence="1">
    <location>
        <begin position="54"/>
        <end position="160"/>
    </location>
</feature>
<dbReference type="InterPro" id="IPR008220">
    <property type="entry name" value="HAT_MetX-like"/>
</dbReference>
<dbReference type="GO" id="GO:0016747">
    <property type="term" value="F:acyltransferase activity, transferring groups other than amino-acyl groups"/>
    <property type="evidence" value="ECO:0007669"/>
    <property type="project" value="InterPro"/>
</dbReference>
<reference evidence="2" key="1">
    <citation type="submission" date="2018-05" db="EMBL/GenBank/DDBJ databases">
        <authorList>
            <person name="Lanie J.A."/>
            <person name="Ng W.-L."/>
            <person name="Kazmierczak K.M."/>
            <person name="Andrzejewski T.M."/>
            <person name="Davidsen T.M."/>
            <person name="Wayne K.J."/>
            <person name="Tettelin H."/>
            <person name="Glass J.I."/>
            <person name="Rusch D."/>
            <person name="Podicherti R."/>
            <person name="Tsui H.-C.T."/>
            <person name="Winkler M.E."/>
        </authorList>
    </citation>
    <scope>NUCLEOTIDE SEQUENCE</scope>
</reference>
<feature type="non-terminal residue" evidence="2">
    <location>
        <position position="1"/>
    </location>
</feature>
<dbReference type="SUPFAM" id="SSF53474">
    <property type="entry name" value="alpha/beta-Hydrolases"/>
    <property type="match status" value="1"/>
</dbReference>
<dbReference type="NCBIfam" id="NF005757">
    <property type="entry name" value="PRK07581.1"/>
    <property type="match status" value="1"/>
</dbReference>
<dbReference type="InterPro" id="IPR029058">
    <property type="entry name" value="AB_hydrolase_fold"/>
</dbReference>
<protein>
    <recommendedName>
        <fullName evidence="1">AB hydrolase-1 domain-containing protein</fullName>
    </recommendedName>
</protein>
<dbReference type="PIRSF" id="PIRSF000443">
    <property type="entry name" value="Homoser_Ac_trans"/>
    <property type="match status" value="1"/>
</dbReference>
<evidence type="ECO:0000259" key="1">
    <source>
        <dbReference type="Pfam" id="PF00561"/>
    </source>
</evidence>
<accession>A0A382IMZ0</accession>
<name>A0A382IMZ0_9ZZZZ</name>
<evidence type="ECO:0000313" key="2">
    <source>
        <dbReference type="EMBL" id="SVC00928.1"/>
    </source>
</evidence>
<dbReference type="InterPro" id="IPR000073">
    <property type="entry name" value="AB_hydrolase_1"/>
</dbReference>
<dbReference type="Gene3D" id="3.40.50.1820">
    <property type="entry name" value="alpha/beta hydrolase"/>
    <property type="match status" value="1"/>
</dbReference>
<dbReference type="Pfam" id="PF00561">
    <property type="entry name" value="Abhydrolase_1"/>
    <property type="match status" value="1"/>
</dbReference>
<dbReference type="PANTHER" id="PTHR32268">
    <property type="entry name" value="HOMOSERINE O-ACETYLTRANSFERASE"/>
    <property type="match status" value="1"/>
</dbReference>
<proteinExistence type="predicted"/>